<feature type="domain" description="ABM" evidence="2">
    <location>
        <begin position="21"/>
        <end position="83"/>
    </location>
</feature>
<name>A0A517QSZ7_9PLAN</name>
<protein>
    <recommendedName>
        <fullName evidence="2">ABM domain-containing protein</fullName>
    </recommendedName>
</protein>
<dbReference type="AlphaFoldDB" id="A0A517QSZ7"/>
<dbReference type="InterPro" id="IPR007138">
    <property type="entry name" value="ABM_dom"/>
</dbReference>
<keyword evidence="1" id="KW-0812">Transmembrane</keyword>
<gene>
    <name evidence="3" type="ORF">Mal48_40250</name>
</gene>
<keyword evidence="1" id="KW-1133">Transmembrane helix</keyword>
<dbReference type="KEGG" id="tpol:Mal48_40250"/>
<dbReference type="OrthoDB" id="1494254at2"/>
<reference evidence="3 4" key="1">
    <citation type="submission" date="2019-02" db="EMBL/GenBank/DDBJ databases">
        <title>Deep-cultivation of Planctomycetes and their phenomic and genomic characterization uncovers novel biology.</title>
        <authorList>
            <person name="Wiegand S."/>
            <person name="Jogler M."/>
            <person name="Boedeker C."/>
            <person name="Pinto D."/>
            <person name="Vollmers J."/>
            <person name="Rivas-Marin E."/>
            <person name="Kohn T."/>
            <person name="Peeters S.H."/>
            <person name="Heuer A."/>
            <person name="Rast P."/>
            <person name="Oberbeckmann S."/>
            <person name="Bunk B."/>
            <person name="Jeske O."/>
            <person name="Meyerdierks A."/>
            <person name="Storesund J.E."/>
            <person name="Kallscheuer N."/>
            <person name="Luecker S."/>
            <person name="Lage O.M."/>
            <person name="Pohl T."/>
            <person name="Merkel B.J."/>
            <person name="Hornburger P."/>
            <person name="Mueller R.-W."/>
            <person name="Bruemmer F."/>
            <person name="Labrenz M."/>
            <person name="Spormann A.M."/>
            <person name="Op den Camp H."/>
            <person name="Overmann J."/>
            <person name="Amann R."/>
            <person name="Jetten M.S.M."/>
            <person name="Mascher T."/>
            <person name="Medema M.H."/>
            <person name="Devos D.P."/>
            <person name="Kaster A.-K."/>
            <person name="Ovreas L."/>
            <person name="Rohde M."/>
            <person name="Galperin M.Y."/>
            <person name="Jogler C."/>
        </authorList>
    </citation>
    <scope>NUCLEOTIDE SEQUENCE [LARGE SCALE GENOMIC DNA]</scope>
    <source>
        <strain evidence="3 4">Mal48</strain>
    </source>
</reference>
<evidence type="ECO:0000313" key="3">
    <source>
        <dbReference type="EMBL" id="QDT34753.1"/>
    </source>
</evidence>
<dbReference type="EMBL" id="CP036267">
    <property type="protein sequence ID" value="QDT34753.1"/>
    <property type="molecule type" value="Genomic_DNA"/>
</dbReference>
<evidence type="ECO:0000256" key="1">
    <source>
        <dbReference type="SAM" id="Phobius"/>
    </source>
</evidence>
<dbReference type="SUPFAM" id="SSF54909">
    <property type="entry name" value="Dimeric alpha+beta barrel"/>
    <property type="match status" value="1"/>
</dbReference>
<dbReference type="PANTHER" id="PTHR40057">
    <property type="entry name" value="SLR1162 PROTEIN"/>
    <property type="match status" value="1"/>
</dbReference>
<proteinExistence type="predicted"/>
<dbReference type="Proteomes" id="UP000315724">
    <property type="component" value="Chromosome"/>
</dbReference>
<keyword evidence="4" id="KW-1185">Reference proteome</keyword>
<keyword evidence="1" id="KW-0472">Membrane</keyword>
<sequence>MMNLKDQNNQVSQAAIFATAFPVPGQEHQWEQALGDLIRTSSTFPGHQGSMVLQPESPDQLFYRVITKFDTHENMRRWYESAEREEKVAQLKPFEQQPAEVQHLTGFETWFIPPAGSNATAQAPPKYKMFVVVWIAVYLAVLPMISILKPLTDGIPQLLASALLAATSVAMMTWIVLPLLMKLFQGWLYPKS</sequence>
<evidence type="ECO:0000259" key="2">
    <source>
        <dbReference type="Pfam" id="PF03992"/>
    </source>
</evidence>
<evidence type="ECO:0000313" key="4">
    <source>
        <dbReference type="Proteomes" id="UP000315724"/>
    </source>
</evidence>
<feature type="transmembrane region" description="Helical" evidence="1">
    <location>
        <begin position="129"/>
        <end position="148"/>
    </location>
</feature>
<organism evidence="3 4">
    <name type="scientific">Thalassoglobus polymorphus</name>
    <dbReference type="NCBI Taxonomy" id="2527994"/>
    <lineage>
        <taxon>Bacteria</taxon>
        <taxon>Pseudomonadati</taxon>
        <taxon>Planctomycetota</taxon>
        <taxon>Planctomycetia</taxon>
        <taxon>Planctomycetales</taxon>
        <taxon>Planctomycetaceae</taxon>
        <taxon>Thalassoglobus</taxon>
    </lineage>
</organism>
<dbReference type="InterPro" id="IPR011008">
    <property type="entry name" value="Dimeric_a/b-barrel"/>
</dbReference>
<accession>A0A517QSZ7</accession>
<dbReference type="RefSeq" id="WP_145203195.1">
    <property type="nucleotide sequence ID" value="NZ_CP036267.1"/>
</dbReference>
<feature type="transmembrane region" description="Helical" evidence="1">
    <location>
        <begin position="160"/>
        <end position="181"/>
    </location>
</feature>
<dbReference type="InterPro" id="IPR038762">
    <property type="entry name" value="ABM_predict"/>
</dbReference>
<dbReference type="Pfam" id="PF03992">
    <property type="entry name" value="ABM"/>
    <property type="match status" value="1"/>
</dbReference>
<dbReference type="PANTHER" id="PTHR40057:SF1">
    <property type="entry name" value="SLR1162 PROTEIN"/>
    <property type="match status" value="1"/>
</dbReference>
<dbReference type="Gene3D" id="3.30.70.100">
    <property type="match status" value="1"/>
</dbReference>